<organism evidence="2 3">
    <name type="scientific">Prorocentrum cordatum</name>
    <dbReference type="NCBI Taxonomy" id="2364126"/>
    <lineage>
        <taxon>Eukaryota</taxon>
        <taxon>Sar</taxon>
        <taxon>Alveolata</taxon>
        <taxon>Dinophyceae</taxon>
        <taxon>Prorocentrales</taxon>
        <taxon>Prorocentraceae</taxon>
        <taxon>Prorocentrum</taxon>
    </lineage>
</organism>
<name>A0ABN9Q3A2_9DINO</name>
<dbReference type="Proteomes" id="UP001189429">
    <property type="component" value="Unassembled WGS sequence"/>
</dbReference>
<evidence type="ECO:0000313" key="2">
    <source>
        <dbReference type="EMBL" id="CAK0800193.1"/>
    </source>
</evidence>
<feature type="transmembrane region" description="Helical" evidence="1">
    <location>
        <begin position="7"/>
        <end position="26"/>
    </location>
</feature>
<evidence type="ECO:0000313" key="3">
    <source>
        <dbReference type="Proteomes" id="UP001189429"/>
    </source>
</evidence>
<dbReference type="EMBL" id="CAUYUJ010002309">
    <property type="protein sequence ID" value="CAK0800193.1"/>
    <property type="molecule type" value="Genomic_DNA"/>
</dbReference>
<keyword evidence="1" id="KW-1133">Transmembrane helix</keyword>
<accession>A0ABN9Q3A2</accession>
<comment type="caution">
    <text evidence="2">The sequence shown here is derived from an EMBL/GenBank/DDBJ whole genome shotgun (WGS) entry which is preliminary data.</text>
</comment>
<keyword evidence="3" id="KW-1185">Reference proteome</keyword>
<reference evidence="2" key="1">
    <citation type="submission" date="2023-10" db="EMBL/GenBank/DDBJ databases">
        <authorList>
            <person name="Chen Y."/>
            <person name="Shah S."/>
            <person name="Dougan E. K."/>
            <person name="Thang M."/>
            <person name="Chan C."/>
        </authorList>
    </citation>
    <scope>NUCLEOTIDE SEQUENCE [LARGE SCALE GENOMIC DNA]</scope>
</reference>
<keyword evidence="1" id="KW-0472">Membrane</keyword>
<evidence type="ECO:0000256" key="1">
    <source>
        <dbReference type="SAM" id="Phobius"/>
    </source>
</evidence>
<sequence length="155" mass="17339">MPCKRKFFTSCAGSFVVVYGVLNLYLGGTSFQEEEALPSAGSSGLMPPGNGTFRTLDVKRIAWLHPPKVGSSFVNTLFGYACPGMKNDEYITRKMYDVIVLFKIKKIPDEWQCPLLEDGSSALDLHCSHKAITWQNGSPCNYWKWSKDNFIQTGL</sequence>
<proteinExistence type="predicted"/>
<protein>
    <recommendedName>
        <fullName evidence="4">Mannosyltransferase</fullName>
    </recommendedName>
</protein>
<gene>
    <name evidence="2" type="ORF">PCOR1329_LOCUS8407</name>
</gene>
<evidence type="ECO:0008006" key="4">
    <source>
        <dbReference type="Google" id="ProtNLM"/>
    </source>
</evidence>
<keyword evidence="1" id="KW-0812">Transmembrane</keyword>